<evidence type="ECO:0000256" key="2">
    <source>
        <dbReference type="ARBA" id="ARBA00005466"/>
    </source>
</evidence>
<keyword evidence="8" id="KW-1185">Reference proteome</keyword>
<dbReference type="PANTHER" id="PTHR42973:SF39">
    <property type="entry name" value="FAD-BINDING PCMH-TYPE DOMAIN-CONTAINING PROTEIN"/>
    <property type="match status" value="1"/>
</dbReference>
<dbReference type="InterPro" id="IPR012951">
    <property type="entry name" value="BBE"/>
</dbReference>
<accession>A0A6A6QYY1</accession>
<reference evidence="7" key="1">
    <citation type="journal article" date="2020" name="Stud. Mycol.">
        <title>101 Dothideomycetes genomes: a test case for predicting lifestyles and emergence of pathogens.</title>
        <authorList>
            <person name="Haridas S."/>
            <person name="Albert R."/>
            <person name="Binder M."/>
            <person name="Bloem J."/>
            <person name="Labutti K."/>
            <person name="Salamov A."/>
            <person name="Andreopoulos B."/>
            <person name="Baker S."/>
            <person name="Barry K."/>
            <person name="Bills G."/>
            <person name="Bluhm B."/>
            <person name="Cannon C."/>
            <person name="Castanera R."/>
            <person name="Culley D."/>
            <person name="Daum C."/>
            <person name="Ezra D."/>
            <person name="Gonzalez J."/>
            <person name="Henrissat B."/>
            <person name="Kuo A."/>
            <person name="Liang C."/>
            <person name="Lipzen A."/>
            <person name="Lutzoni F."/>
            <person name="Magnuson J."/>
            <person name="Mondo S."/>
            <person name="Nolan M."/>
            <person name="Ohm R."/>
            <person name="Pangilinan J."/>
            <person name="Park H.-J."/>
            <person name="Ramirez L."/>
            <person name="Alfaro M."/>
            <person name="Sun H."/>
            <person name="Tritt A."/>
            <person name="Yoshinaga Y."/>
            <person name="Zwiers L.-H."/>
            <person name="Turgeon B."/>
            <person name="Goodwin S."/>
            <person name="Spatafora J."/>
            <person name="Crous P."/>
            <person name="Grigoriev I."/>
        </authorList>
    </citation>
    <scope>NUCLEOTIDE SEQUENCE</scope>
    <source>
        <strain evidence="7">CBS 269.34</strain>
    </source>
</reference>
<dbReference type="Proteomes" id="UP000799750">
    <property type="component" value="Unassembled WGS sequence"/>
</dbReference>
<dbReference type="InterPro" id="IPR036318">
    <property type="entry name" value="FAD-bd_PCMH-like_sf"/>
</dbReference>
<dbReference type="Pfam" id="PF01565">
    <property type="entry name" value="FAD_binding_4"/>
    <property type="match status" value="1"/>
</dbReference>
<gene>
    <name evidence="7" type="ORF">BU16DRAFT_616089</name>
</gene>
<proteinExistence type="inferred from homology"/>
<dbReference type="InterPro" id="IPR016166">
    <property type="entry name" value="FAD-bd_PCMH"/>
</dbReference>
<dbReference type="EMBL" id="MU004186">
    <property type="protein sequence ID" value="KAF2497449.1"/>
    <property type="molecule type" value="Genomic_DNA"/>
</dbReference>
<dbReference type="SUPFAM" id="SSF56176">
    <property type="entry name" value="FAD-binding/transporter-associated domain-like"/>
    <property type="match status" value="1"/>
</dbReference>
<dbReference type="OrthoDB" id="2151789at2759"/>
<dbReference type="Gene3D" id="3.30.465.10">
    <property type="match status" value="1"/>
</dbReference>
<comment type="cofactor">
    <cofactor evidence="1">
        <name>FAD</name>
        <dbReference type="ChEBI" id="CHEBI:57692"/>
    </cofactor>
</comment>
<dbReference type="PANTHER" id="PTHR42973">
    <property type="entry name" value="BINDING OXIDOREDUCTASE, PUTATIVE (AFU_ORTHOLOGUE AFUA_1G17690)-RELATED"/>
    <property type="match status" value="1"/>
</dbReference>
<sequence>METITSLLLPSELFLPSDPLYHSLSRVWSAQKELFPRVVARPATLASLSRLLAALNETELDFAIRGGGCGSASATDVLINLEAFSDFKFDKETETVILGAGQVWSSVDRKMEEEAKGYAVVSARTGCVGVGGSILQGGAVSWISSEYGMGSDPHNMLDAQIVKMDGTVLWASEEAELLWALRGGGGNFGAVTAFKLRAYKYPSEIYSGMIMYSRSALPALAKGVAAFADRCHDAKMAMHFFCLDLTQGAFTGQPSQPGVALLVYDAHGEEHGRSEAGFKWALEIEGATDTTKLMSLREISQTGDNLDALRGLTNQMMTAITIPELDEAMIYRTWNWFDELLAAEPALSAGTFVLVELMQRPAFNSNKSGEDTAWPRPSNRHIMQLGCGGLKSCSPNVHAKAVKGLADAQTTICPESKASDVMPRDFEVFHDPKAMFGANWEKLVKVKKAVDPKGRLRGAFEIPT</sequence>
<name>A0A6A6QYY1_9PEZI</name>
<dbReference type="GO" id="GO:0071949">
    <property type="term" value="F:FAD binding"/>
    <property type="evidence" value="ECO:0007669"/>
    <property type="project" value="InterPro"/>
</dbReference>
<organism evidence="7 8">
    <name type="scientific">Lophium mytilinum</name>
    <dbReference type="NCBI Taxonomy" id="390894"/>
    <lineage>
        <taxon>Eukaryota</taxon>
        <taxon>Fungi</taxon>
        <taxon>Dikarya</taxon>
        <taxon>Ascomycota</taxon>
        <taxon>Pezizomycotina</taxon>
        <taxon>Dothideomycetes</taxon>
        <taxon>Pleosporomycetidae</taxon>
        <taxon>Mytilinidiales</taxon>
        <taxon>Mytilinidiaceae</taxon>
        <taxon>Lophium</taxon>
    </lineage>
</organism>
<evidence type="ECO:0000313" key="8">
    <source>
        <dbReference type="Proteomes" id="UP000799750"/>
    </source>
</evidence>
<dbReference type="InterPro" id="IPR050416">
    <property type="entry name" value="FAD-linked_Oxidoreductase"/>
</dbReference>
<dbReference type="InterPro" id="IPR006094">
    <property type="entry name" value="Oxid_FAD_bind_N"/>
</dbReference>
<dbReference type="InterPro" id="IPR016167">
    <property type="entry name" value="FAD-bd_PCMH_sub1"/>
</dbReference>
<evidence type="ECO:0000256" key="1">
    <source>
        <dbReference type="ARBA" id="ARBA00001974"/>
    </source>
</evidence>
<feature type="domain" description="FAD-binding PCMH-type" evidence="6">
    <location>
        <begin position="31"/>
        <end position="201"/>
    </location>
</feature>
<evidence type="ECO:0000256" key="3">
    <source>
        <dbReference type="ARBA" id="ARBA00022630"/>
    </source>
</evidence>
<dbReference type="GO" id="GO:0016491">
    <property type="term" value="F:oxidoreductase activity"/>
    <property type="evidence" value="ECO:0007669"/>
    <property type="project" value="UniProtKB-KW"/>
</dbReference>
<protein>
    <submittedName>
        <fullName evidence="7">FAD binding domain-containing protein</fullName>
    </submittedName>
</protein>
<evidence type="ECO:0000256" key="5">
    <source>
        <dbReference type="ARBA" id="ARBA00023002"/>
    </source>
</evidence>
<dbReference type="PROSITE" id="PS51387">
    <property type="entry name" value="FAD_PCMH"/>
    <property type="match status" value="1"/>
</dbReference>
<evidence type="ECO:0000256" key="4">
    <source>
        <dbReference type="ARBA" id="ARBA00022827"/>
    </source>
</evidence>
<evidence type="ECO:0000259" key="6">
    <source>
        <dbReference type="PROSITE" id="PS51387"/>
    </source>
</evidence>
<dbReference type="AlphaFoldDB" id="A0A6A6QYY1"/>
<keyword evidence="5" id="KW-0560">Oxidoreductase</keyword>
<dbReference type="InterPro" id="IPR016169">
    <property type="entry name" value="FAD-bd_PCMH_sub2"/>
</dbReference>
<dbReference type="Gene3D" id="3.30.43.10">
    <property type="entry name" value="Uridine Diphospho-n-acetylenolpyruvylglucosamine Reductase, domain 2"/>
    <property type="match status" value="1"/>
</dbReference>
<comment type="similarity">
    <text evidence="2">Belongs to the oxygen-dependent FAD-linked oxidoreductase family.</text>
</comment>
<keyword evidence="3" id="KW-0285">Flavoprotein</keyword>
<dbReference type="Gene3D" id="3.40.462.20">
    <property type="match status" value="1"/>
</dbReference>
<evidence type="ECO:0000313" key="7">
    <source>
        <dbReference type="EMBL" id="KAF2497449.1"/>
    </source>
</evidence>
<dbReference type="Pfam" id="PF08031">
    <property type="entry name" value="BBE"/>
    <property type="match status" value="1"/>
</dbReference>
<keyword evidence="4" id="KW-0274">FAD</keyword>